<dbReference type="RefSeq" id="WP_174449018.1">
    <property type="nucleotide sequence ID" value="NZ_AP018732.1"/>
</dbReference>
<keyword evidence="6 10" id="KW-0456">Lyase</keyword>
<keyword evidence="4" id="KW-0057">Aromatic amino acid biosynthesis</keyword>
<reference evidence="10 11" key="1">
    <citation type="journal article" date="2019" name="ISME J.">
        <title>Isolation and characterization of a thermophilic sulfur- and iron-reducing thaumarchaeote from a terrestrial acidic hot spring.</title>
        <authorList>
            <person name="Kato S."/>
            <person name="Itoh T."/>
            <person name="Yuki M."/>
            <person name="Nagamori M."/>
            <person name="Ohnishi M."/>
            <person name="Uematsu K."/>
            <person name="Suzuki K."/>
            <person name="Takashina T."/>
            <person name="Ohkuma M."/>
        </authorList>
    </citation>
    <scope>NUCLEOTIDE SEQUENCE [LARGE SCALE GENOMIC DNA]</scope>
    <source>
        <strain evidence="10 11">NAS-02</strain>
    </source>
</reference>
<dbReference type="PANTHER" id="PTHR21022">
    <property type="entry name" value="PREPHENATE DEHYDRATASE P PROTEIN"/>
    <property type="match status" value="1"/>
</dbReference>
<protein>
    <recommendedName>
        <fullName evidence="2">prephenate dehydratase</fullName>
        <ecNumber evidence="2">4.2.1.51</ecNumber>
    </recommendedName>
</protein>
<dbReference type="EC" id="4.2.1.51" evidence="2"/>
<name>A0A4P2VE40_9ARCH</name>
<dbReference type="AlphaFoldDB" id="A0A4P2VE40"/>
<proteinExistence type="predicted"/>
<dbReference type="Pfam" id="PF00800">
    <property type="entry name" value="PDT"/>
    <property type="match status" value="1"/>
</dbReference>
<keyword evidence="3" id="KW-0028">Amino-acid biosynthesis</keyword>
<evidence type="ECO:0000256" key="2">
    <source>
        <dbReference type="ARBA" id="ARBA00013147"/>
    </source>
</evidence>
<keyword evidence="5" id="KW-0584">Phenylalanine biosynthesis</keyword>
<dbReference type="KEGG" id="ccai:NAS2_1437"/>
<feature type="domain" description="ACT" evidence="9">
    <location>
        <begin position="193"/>
        <end position="270"/>
    </location>
</feature>
<dbReference type="CDD" id="cd04905">
    <property type="entry name" value="ACT_CM-PDT"/>
    <property type="match status" value="1"/>
</dbReference>
<dbReference type="NCBIfam" id="NF008865">
    <property type="entry name" value="PRK11898.1"/>
    <property type="match status" value="1"/>
</dbReference>
<dbReference type="InterPro" id="IPR002912">
    <property type="entry name" value="ACT_dom"/>
</dbReference>
<dbReference type="InterPro" id="IPR018528">
    <property type="entry name" value="Preph_deHydtase_CS"/>
</dbReference>
<dbReference type="OrthoDB" id="8755at2157"/>
<organism evidence="10 11">
    <name type="scientific">Conexivisphaera calida</name>
    <dbReference type="NCBI Taxonomy" id="1874277"/>
    <lineage>
        <taxon>Archaea</taxon>
        <taxon>Nitrososphaerota</taxon>
        <taxon>Conexivisphaeria</taxon>
        <taxon>Conexivisphaerales</taxon>
        <taxon>Conexivisphaeraceae</taxon>
        <taxon>Conexivisphaera</taxon>
    </lineage>
</organism>
<sequence length="273" mass="30299">MSGRRAAFQGERGAFTEEALISYFGDSVEVVPLRTLEEVFSAVESGAADYGVVPAENSLAGSVGETYDLLLSHDLRVHGEVVLRVEHHLLSVEGASLDRIREVWSHPQAIDQCRRFLASLGAEVAPMSNTALAAKRLAERRDPSIGVIASRRAAAIYGLSVLASNLEDDESNYTRFFVLSRESRPPTGDDKTSIIFSTRHEPGSLYRCLEPFASRGINLTKIESRPIRSRPWEYNFYLDMEGHGLDPAISAALEELSRRATFVKILGSYPRWR</sequence>
<gene>
    <name evidence="10" type="ORF">NAS2_1437</name>
</gene>
<evidence type="ECO:0000259" key="8">
    <source>
        <dbReference type="PROSITE" id="PS51171"/>
    </source>
</evidence>
<comment type="catalytic activity">
    <reaction evidence="7">
        <text>prephenate + H(+) = 3-phenylpyruvate + CO2 + H2O</text>
        <dbReference type="Rhea" id="RHEA:21648"/>
        <dbReference type="ChEBI" id="CHEBI:15377"/>
        <dbReference type="ChEBI" id="CHEBI:15378"/>
        <dbReference type="ChEBI" id="CHEBI:16526"/>
        <dbReference type="ChEBI" id="CHEBI:18005"/>
        <dbReference type="ChEBI" id="CHEBI:29934"/>
        <dbReference type="EC" id="4.2.1.51"/>
    </reaction>
</comment>
<evidence type="ECO:0000313" key="11">
    <source>
        <dbReference type="Proteomes" id="UP000509448"/>
    </source>
</evidence>
<evidence type="ECO:0000256" key="1">
    <source>
        <dbReference type="ARBA" id="ARBA00004741"/>
    </source>
</evidence>
<evidence type="ECO:0000313" key="10">
    <source>
        <dbReference type="EMBL" id="BBE42824.1"/>
    </source>
</evidence>
<feature type="domain" description="Prephenate dehydratase" evidence="8">
    <location>
        <begin position="5"/>
        <end position="181"/>
    </location>
</feature>
<dbReference type="GeneID" id="55585248"/>
<evidence type="ECO:0000259" key="9">
    <source>
        <dbReference type="PROSITE" id="PS51671"/>
    </source>
</evidence>
<keyword evidence="11" id="KW-1185">Reference proteome</keyword>
<dbReference type="SUPFAM" id="SSF53850">
    <property type="entry name" value="Periplasmic binding protein-like II"/>
    <property type="match status" value="1"/>
</dbReference>
<dbReference type="PROSITE" id="PS00858">
    <property type="entry name" value="PREPHENATE_DEHYDR_2"/>
    <property type="match status" value="1"/>
</dbReference>
<evidence type="ECO:0000256" key="7">
    <source>
        <dbReference type="ARBA" id="ARBA00047848"/>
    </source>
</evidence>
<evidence type="ECO:0000256" key="4">
    <source>
        <dbReference type="ARBA" id="ARBA00023141"/>
    </source>
</evidence>
<accession>A0A4P2VE40</accession>
<dbReference type="CDD" id="cd13631">
    <property type="entry name" value="PBP2_Ct-PDT_like"/>
    <property type="match status" value="1"/>
</dbReference>
<dbReference type="SUPFAM" id="SSF55021">
    <property type="entry name" value="ACT-like"/>
    <property type="match status" value="1"/>
</dbReference>
<dbReference type="GO" id="GO:0004664">
    <property type="term" value="F:prephenate dehydratase activity"/>
    <property type="evidence" value="ECO:0007669"/>
    <property type="project" value="UniProtKB-EC"/>
</dbReference>
<dbReference type="PANTHER" id="PTHR21022:SF19">
    <property type="entry name" value="PREPHENATE DEHYDRATASE-RELATED"/>
    <property type="match status" value="1"/>
</dbReference>
<dbReference type="FunFam" id="3.40.190.10:FF:000029">
    <property type="entry name" value="Chorismate mutase/Prephenate dehydratase"/>
    <property type="match status" value="1"/>
</dbReference>
<dbReference type="Pfam" id="PF01842">
    <property type="entry name" value="ACT"/>
    <property type="match status" value="1"/>
</dbReference>
<evidence type="ECO:0000256" key="5">
    <source>
        <dbReference type="ARBA" id="ARBA00023222"/>
    </source>
</evidence>
<comment type="pathway">
    <text evidence="1">Amino-acid biosynthesis; L-phenylalanine biosynthesis; phenylpyruvate from prephenate: step 1/1.</text>
</comment>
<dbReference type="EMBL" id="AP018732">
    <property type="protein sequence ID" value="BBE42824.1"/>
    <property type="molecule type" value="Genomic_DNA"/>
</dbReference>
<dbReference type="InterPro" id="IPR045865">
    <property type="entry name" value="ACT-like_dom_sf"/>
</dbReference>
<dbReference type="InterPro" id="IPR001086">
    <property type="entry name" value="Preph_deHydtase"/>
</dbReference>
<dbReference type="Gene3D" id="3.30.70.260">
    <property type="match status" value="1"/>
</dbReference>
<dbReference type="FunFam" id="3.30.70.260:FF:000012">
    <property type="entry name" value="Prephenate dehydratase"/>
    <property type="match status" value="1"/>
</dbReference>
<dbReference type="Gene3D" id="3.40.190.10">
    <property type="entry name" value="Periplasmic binding protein-like II"/>
    <property type="match status" value="2"/>
</dbReference>
<dbReference type="Proteomes" id="UP000509448">
    <property type="component" value="Chromosome"/>
</dbReference>
<dbReference type="PROSITE" id="PS51171">
    <property type="entry name" value="PREPHENATE_DEHYDR_3"/>
    <property type="match status" value="1"/>
</dbReference>
<dbReference type="GO" id="GO:0009094">
    <property type="term" value="P:L-phenylalanine biosynthetic process"/>
    <property type="evidence" value="ECO:0007669"/>
    <property type="project" value="UniProtKB-KW"/>
</dbReference>
<evidence type="ECO:0000256" key="3">
    <source>
        <dbReference type="ARBA" id="ARBA00022605"/>
    </source>
</evidence>
<dbReference type="GO" id="GO:0005737">
    <property type="term" value="C:cytoplasm"/>
    <property type="evidence" value="ECO:0007669"/>
    <property type="project" value="TreeGrafter"/>
</dbReference>
<dbReference type="PROSITE" id="PS51671">
    <property type="entry name" value="ACT"/>
    <property type="match status" value="1"/>
</dbReference>
<evidence type="ECO:0000256" key="6">
    <source>
        <dbReference type="ARBA" id="ARBA00023239"/>
    </source>
</evidence>